<name>A0ABY6Q1I9_9ACTN</name>
<dbReference type="Proteomes" id="UP001164963">
    <property type="component" value="Chromosome"/>
</dbReference>
<evidence type="ECO:0000313" key="3">
    <source>
        <dbReference type="Proteomes" id="UP001164963"/>
    </source>
</evidence>
<protein>
    <submittedName>
        <fullName evidence="2">Uncharacterized protein</fullName>
    </submittedName>
</protein>
<organism evidence="2 3">
    <name type="scientific">Streptomyces drozdowiczii</name>
    <dbReference type="NCBI Taxonomy" id="202862"/>
    <lineage>
        <taxon>Bacteria</taxon>
        <taxon>Bacillati</taxon>
        <taxon>Actinomycetota</taxon>
        <taxon>Actinomycetes</taxon>
        <taxon>Kitasatosporales</taxon>
        <taxon>Streptomycetaceae</taxon>
        <taxon>Streptomyces</taxon>
    </lineage>
</organism>
<proteinExistence type="predicted"/>
<evidence type="ECO:0000313" key="2">
    <source>
        <dbReference type="EMBL" id="UZK58271.1"/>
    </source>
</evidence>
<reference evidence="2" key="1">
    <citation type="journal article" date="2022" name="Front. Microbiol.">
        <title>Mirubactin C rescues the lethal effect of cell wall biosynthesis mutations in Bacillus subtilis.</title>
        <authorList>
            <person name="Kepplinger B."/>
            <person name="Wen X."/>
            <person name="Tyler A.R."/>
            <person name="Kim B.Y."/>
            <person name="Brown J."/>
            <person name="Banks P."/>
            <person name="Dashti Y."/>
            <person name="Mackenzie E.S."/>
            <person name="Wills C."/>
            <person name="Kawai Y."/>
            <person name="Waldron K.J."/>
            <person name="Allenby N.E.E."/>
            <person name="Wu L.J."/>
            <person name="Hall M.J."/>
            <person name="Errington J."/>
        </authorList>
    </citation>
    <scope>NUCLEOTIDE SEQUENCE</scope>
    <source>
        <strain evidence="2">MDA8-470</strain>
    </source>
</reference>
<dbReference type="RefSeq" id="WP_265546870.1">
    <property type="nucleotide sequence ID" value="NZ_CP098740.1"/>
</dbReference>
<dbReference type="EMBL" id="CP098740">
    <property type="protein sequence ID" value="UZK58271.1"/>
    <property type="molecule type" value="Genomic_DNA"/>
</dbReference>
<evidence type="ECO:0000256" key="1">
    <source>
        <dbReference type="SAM" id="Phobius"/>
    </source>
</evidence>
<feature type="transmembrane region" description="Helical" evidence="1">
    <location>
        <begin position="40"/>
        <end position="65"/>
    </location>
</feature>
<keyword evidence="1" id="KW-0812">Transmembrane</keyword>
<keyword evidence="1" id="KW-0472">Membrane</keyword>
<gene>
    <name evidence="2" type="ORF">NEH16_33075</name>
</gene>
<accession>A0ABY6Q1I9</accession>
<keyword evidence="3" id="KW-1185">Reference proteome</keyword>
<keyword evidence="1" id="KW-1133">Transmembrane helix</keyword>
<sequence>MLFILVIVWAVLGVHGLLLGRMPGHWLQQRVRQPRLWGGGALLMLLSLSVDSPSLHAVGVGLVVLGHVVKPTR</sequence>